<gene>
    <name evidence="2" type="ORF">GX50_04222</name>
</gene>
<feature type="compositionally biased region" description="Polar residues" evidence="1">
    <location>
        <begin position="60"/>
        <end position="69"/>
    </location>
</feature>
<evidence type="ECO:0000256" key="1">
    <source>
        <dbReference type="SAM" id="MobiDB-lite"/>
    </source>
</evidence>
<sequence>MGWWWSSAPSQGEASSHTQPPRTTPSQSPHSHTEAPEPTLPAHLKPISRDELAEAELQSFLKSFQDGNDTSQSTHPSSFSSQSPSTQPSASQPTTTQPTLPTSPTLNNDSTENPANISPETLYPTTMSCRSAFDYAFFCQSFGGQWVNVYRYGELRSCSEHWSDFWFCMRTRSYSEEEKAKMVSDRYRKKAVKYKTGPSSEDVWDVRTEPVRGAFQGDLKALEREMMKAAAEREKGKEGV</sequence>
<comment type="caution">
    <text evidence="2">The sequence shown here is derived from an EMBL/GenBank/DDBJ whole genome shotgun (WGS) entry which is preliminary data.</text>
</comment>
<dbReference type="VEuPathDB" id="FungiDB:EMCG_09499"/>
<evidence type="ECO:0000313" key="3">
    <source>
        <dbReference type="Proteomes" id="UP000226031"/>
    </source>
</evidence>
<dbReference type="PANTHER" id="PTHR28052">
    <property type="entry name" value="UPF0545 PROTEIN C22ORF39"/>
    <property type="match status" value="1"/>
</dbReference>
<keyword evidence="3" id="KW-1185">Reference proteome</keyword>
<dbReference type="PANTHER" id="PTHR28052:SF1">
    <property type="entry name" value="UPF0545 PROTEIN C22ORF39"/>
    <property type="match status" value="1"/>
</dbReference>
<dbReference type="EMBL" id="PDND01000075">
    <property type="protein sequence ID" value="PGH33007.1"/>
    <property type="molecule type" value="Genomic_DNA"/>
</dbReference>
<feature type="compositionally biased region" description="Low complexity" evidence="1">
    <location>
        <begin position="70"/>
        <end position="105"/>
    </location>
</feature>
<feature type="compositionally biased region" description="Low complexity" evidence="1">
    <location>
        <begin position="15"/>
        <end position="30"/>
    </location>
</feature>
<organism evidence="2 3">
    <name type="scientific">[Emmonsia] crescens</name>
    <dbReference type="NCBI Taxonomy" id="73230"/>
    <lineage>
        <taxon>Eukaryota</taxon>
        <taxon>Fungi</taxon>
        <taxon>Dikarya</taxon>
        <taxon>Ascomycota</taxon>
        <taxon>Pezizomycotina</taxon>
        <taxon>Eurotiomycetes</taxon>
        <taxon>Eurotiomycetidae</taxon>
        <taxon>Onygenales</taxon>
        <taxon>Ajellomycetaceae</taxon>
        <taxon>Emergomyces</taxon>
    </lineage>
</organism>
<dbReference type="Proteomes" id="UP000226031">
    <property type="component" value="Unassembled WGS sequence"/>
</dbReference>
<dbReference type="Pfam" id="PF11326">
    <property type="entry name" value="PANTS-like"/>
    <property type="match status" value="1"/>
</dbReference>
<dbReference type="AlphaFoldDB" id="A0A2B7ZJK8"/>
<reference evidence="2 3" key="1">
    <citation type="submission" date="2017-10" db="EMBL/GenBank/DDBJ databases">
        <title>Comparative genomics in systemic dimorphic fungi from Ajellomycetaceae.</title>
        <authorList>
            <person name="Munoz J.F."/>
            <person name="Mcewen J.G."/>
            <person name="Clay O.K."/>
            <person name="Cuomo C.A."/>
        </authorList>
    </citation>
    <scope>NUCLEOTIDE SEQUENCE [LARGE SCALE GENOMIC DNA]</scope>
    <source>
        <strain evidence="2 3">UAMH4076</strain>
    </source>
</reference>
<evidence type="ECO:0008006" key="4">
    <source>
        <dbReference type="Google" id="ProtNLM"/>
    </source>
</evidence>
<feature type="region of interest" description="Disordered" evidence="1">
    <location>
        <begin position="1"/>
        <end position="119"/>
    </location>
</feature>
<name>A0A2B7ZJK8_9EURO</name>
<evidence type="ECO:0000313" key="2">
    <source>
        <dbReference type="EMBL" id="PGH33007.1"/>
    </source>
</evidence>
<protein>
    <recommendedName>
        <fullName evidence="4">Early meiotic induction protein 1</fullName>
    </recommendedName>
</protein>
<accession>A0A2B7ZJK8</accession>
<dbReference type="STRING" id="73230.A0A2B7ZJK8"/>
<proteinExistence type="predicted"/>
<feature type="compositionally biased region" description="Polar residues" evidence="1">
    <location>
        <begin position="106"/>
        <end position="119"/>
    </location>
</feature>
<dbReference type="InterPro" id="IPR021475">
    <property type="entry name" value="Pants/Emi1-like"/>
</dbReference>